<dbReference type="InterPro" id="IPR015421">
    <property type="entry name" value="PyrdxlP-dep_Trfase_major"/>
</dbReference>
<dbReference type="GO" id="GO:0008890">
    <property type="term" value="F:glycine C-acetyltransferase activity"/>
    <property type="evidence" value="ECO:0007669"/>
    <property type="project" value="UniProtKB-EC"/>
</dbReference>
<evidence type="ECO:0000259" key="6">
    <source>
        <dbReference type="Pfam" id="PF00155"/>
    </source>
</evidence>
<dbReference type="CDD" id="cd06454">
    <property type="entry name" value="KBL_like"/>
    <property type="match status" value="1"/>
</dbReference>
<comment type="cofactor">
    <cofactor evidence="5">
        <name>pyridoxal 5'-phosphate</name>
        <dbReference type="ChEBI" id="CHEBI:597326"/>
    </cofactor>
    <text evidence="5">Binds 1 pyridoxal phosphate per subunit.</text>
</comment>
<protein>
    <recommendedName>
        <fullName evidence="5">2-amino-3-ketobutyrate coenzyme A ligase</fullName>
        <shortName evidence="5">AKB ligase</shortName>
        <ecNumber evidence="5">2.3.1.29</ecNumber>
    </recommendedName>
    <alternativeName>
        <fullName evidence="5">Glycine acetyltransferase</fullName>
    </alternativeName>
</protein>
<comment type="catalytic activity">
    <reaction evidence="5">
        <text>glycine + acetyl-CoA = (2S)-2-amino-3-oxobutanoate + CoA</text>
        <dbReference type="Rhea" id="RHEA:20736"/>
        <dbReference type="ChEBI" id="CHEBI:57287"/>
        <dbReference type="ChEBI" id="CHEBI:57288"/>
        <dbReference type="ChEBI" id="CHEBI:57305"/>
        <dbReference type="ChEBI" id="CHEBI:78948"/>
        <dbReference type="EC" id="2.3.1.29"/>
    </reaction>
</comment>
<dbReference type="PANTHER" id="PTHR13693:SF102">
    <property type="entry name" value="2-AMINO-3-KETOBUTYRATE COENZYME A LIGASE, MITOCHONDRIAL"/>
    <property type="match status" value="1"/>
</dbReference>
<comment type="caution">
    <text evidence="7">The sequence shown here is derived from an EMBL/GenBank/DDBJ whole genome shotgun (WGS) entry which is preliminary data.</text>
</comment>
<dbReference type="Proteomes" id="UP001489333">
    <property type="component" value="Unassembled WGS sequence"/>
</dbReference>
<dbReference type="PANTHER" id="PTHR13693">
    <property type="entry name" value="CLASS II AMINOTRANSFERASE/8-AMINO-7-OXONONANOATE SYNTHASE"/>
    <property type="match status" value="1"/>
</dbReference>
<comment type="subunit">
    <text evidence="5">Homodimer.</text>
</comment>
<feature type="binding site" evidence="5">
    <location>
        <begin position="274"/>
        <end position="275"/>
    </location>
    <ligand>
        <name>pyridoxal 5'-phosphate</name>
        <dbReference type="ChEBI" id="CHEBI:597326"/>
        <note>ligand shared between dimeric partners</note>
    </ligand>
</feature>
<dbReference type="EC" id="2.3.1.29" evidence="5"/>
<dbReference type="InterPro" id="IPR001917">
    <property type="entry name" value="Aminotrans_II_pyridoxalP_BS"/>
</dbReference>
<gene>
    <name evidence="5" type="primary">kbl</name>
    <name evidence="7" type="ORF">AAGS29_21315</name>
</gene>
<feature type="binding site" evidence="5">
    <location>
        <position position="368"/>
    </location>
    <ligand>
        <name>substrate</name>
    </ligand>
</feature>
<dbReference type="Gene3D" id="3.90.1150.10">
    <property type="entry name" value="Aspartate Aminotransferase, domain 1"/>
    <property type="match status" value="1"/>
</dbReference>
<dbReference type="InterPro" id="IPR050087">
    <property type="entry name" value="AON_synthase_class-II"/>
</dbReference>
<feature type="binding site" description="in other chain" evidence="5">
    <location>
        <begin position="111"/>
        <end position="112"/>
    </location>
    <ligand>
        <name>pyridoxal 5'-phosphate</name>
        <dbReference type="ChEBI" id="CHEBI:597326"/>
        <note>ligand shared between dimeric partners</note>
    </ligand>
</feature>
<keyword evidence="4 5" id="KW-0012">Acyltransferase</keyword>
<dbReference type="InterPro" id="IPR004839">
    <property type="entry name" value="Aminotransferase_I/II_large"/>
</dbReference>
<dbReference type="Pfam" id="PF00155">
    <property type="entry name" value="Aminotran_1_2"/>
    <property type="match status" value="1"/>
</dbReference>
<dbReference type="InterPro" id="IPR015422">
    <property type="entry name" value="PyrdxlP-dep_Trfase_small"/>
</dbReference>
<evidence type="ECO:0000313" key="8">
    <source>
        <dbReference type="Proteomes" id="UP001489333"/>
    </source>
</evidence>
<feature type="binding site" description="in other chain" evidence="5">
    <location>
        <begin position="241"/>
        <end position="244"/>
    </location>
    <ligand>
        <name>pyridoxal 5'-phosphate</name>
        <dbReference type="ChEBI" id="CHEBI:597326"/>
        <note>ligand shared between dimeric partners</note>
    </ligand>
</feature>
<dbReference type="HAMAP" id="MF_00985">
    <property type="entry name" value="2am3keto_CoA_ligase"/>
    <property type="match status" value="1"/>
</dbReference>
<evidence type="ECO:0000256" key="4">
    <source>
        <dbReference type="ARBA" id="ARBA00023315"/>
    </source>
</evidence>
<evidence type="ECO:0000313" key="7">
    <source>
        <dbReference type="EMBL" id="MEM6251131.1"/>
    </source>
</evidence>
<proteinExistence type="inferred from homology"/>
<reference evidence="7 8" key="1">
    <citation type="submission" date="2024-04" db="EMBL/GenBank/DDBJ databases">
        <title>Novel Shewanella species isolated from Baltic Sea sediments.</title>
        <authorList>
            <person name="Martin-Rodriguez A.J."/>
            <person name="Fernandez-Juarez V."/>
            <person name="Valeriano V.D."/>
            <person name="Mihindukulasooriya I."/>
            <person name="Ceresnova L."/>
            <person name="Joffre E."/>
            <person name="Jensie-Markopoulos S."/>
            <person name="Moore E.R.B."/>
            <person name="Sjoling A."/>
        </authorList>
    </citation>
    <scope>NUCLEOTIDE SEQUENCE [LARGE SCALE GENOMIC DNA]</scope>
    <source>
        <strain evidence="7 8">VAX-SP0-0CM-1</strain>
    </source>
</reference>
<dbReference type="EMBL" id="JBCHKU010000046">
    <property type="protein sequence ID" value="MEM6251131.1"/>
    <property type="molecule type" value="Genomic_DNA"/>
</dbReference>
<feature type="modified residue" description="N6-(pyridoxal phosphate)lysine" evidence="5">
    <location>
        <position position="244"/>
    </location>
</feature>
<feature type="binding site" description="in other chain" evidence="5">
    <location>
        <begin position="210"/>
        <end position="213"/>
    </location>
    <ligand>
        <name>pyridoxal 5'-phosphate</name>
        <dbReference type="ChEBI" id="CHEBI:597326"/>
        <note>ligand shared between dimeric partners</note>
    </ligand>
</feature>
<dbReference type="InterPro" id="IPR015424">
    <property type="entry name" value="PyrdxlP-dep_Trfase"/>
</dbReference>
<name>A0ABU9V065_9GAMM</name>
<dbReference type="RefSeq" id="WP_311905390.1">
    <property type="nucleotide sequence ID" value="NZ_JAUOEV010000004.1"/>
</dbReference>
<dbReference type="NCBIfam" id="TIGR01822">
    <property type="entry name" value="2am3keto_CoA"/>
    <property type="match status" value="1"/>
</dbReference>
<evidence type="ECO:0000256" key="5">
    <source>
        <dbReference type="HAMAP-Rule" id="MF_00985"/>
    </source>
</evidence>
<comment type="pathway">
    <text evidence="5">Amino-acid degradation; L-threonine degradation via oxydo-reductase pathway; glycine from L-threonine: step 2/2.</text>
</comment>
<comment type="function">
    <text evidence="5">Catalyzes the cleavage of 2-amino-3-ketobutyrate to glycine and acetyl-CoA.</text>
</comment>
<dbReference type="Gene3D" id="3.40.640.10">
    <property type="entry name" value="Type I PLP-dependent aspartate aminotransferase-like (Major domain)"/>
    <property type="match status" value="1"/>
</dbReference>
<dbReference type="PROSITE" id="PS00599">
    <property type="entry name" value="AA_TRANSFER_CLASS_2"/>
    <property type="match status" value="1"/>
</dbReference>
<dbReference type="NCBIfam" id="NF005394">
    <property type="entry name" value="PRK06939.1"/>
    <property type="match status" value="1"/>
</dbReference>
<evidence type="ECO:0000256" key="1">
    <source>
        <dbReference type="ARBA" id="ARBA00008392"/>
    </source>
</evidence>
<feature type="domain" description="Aminotransferase class I/classII large" evidence="6">
    <location>
        <begin position="43"/>
        <end position="387"/>
    </location>
</feature>
<comment type="similarity">
    <text evidence="1 5">Belongs to the class-II pyridoxal-phosphate-dependent aminotransferase family.</text>
</comment>
<sequence length="397" mass="42943">MASTSFYAQINQQLADIKAEGLYKSERVIASPQQTAIQVNHQEVVNFCANNYLGLANHPELIKAAQQGLDSHGFGMASVRFICGTQDIHKKLEASLSEFLGTEDTILYSSCFDANAGLFETLLDAEDAIISDALNHASIIDGVRLCKAKRFRYANNDMADLETQLIAAKEAGARNILIATDGVFSMDGVIANLQGVCDLADKYGALVMVDDSHAVGFIGANGRGTHEYCNVMDRVDIITGTLGKALGGASGGFTSGKKEVIDWLRQRSRPYLFSNSLAPSIVTASIHVLEMLKSGQALREAVWENSRYFREQMSAAGFTLGGADHAIIPVMIGDAKLAGDFANRLLAEHIYVIGFSFPVVPKGQARIRTQMSAAHTREQLDKAISAFTRIAKEMGII</sequence>
<keyword evidence="2 5" id="KW-0808">Transferase</keyword>
<organism evidence="7 8">
    <name type="scientific">Shewanella vaxholmensis</name>
    <dbReference type="NCBI Taxonomy" id="3063535"/>
    <lineage>
        <taxon>Bacteria</taxon>
        <taxon>Pseudomonadati</taxon>
        <taxon>Pseudomonadota</taxon>
        <taxon>Gammaproteobacteria</taxon>
        <taxon>Alteromonadales</taxon>
        <taxon>Shewanellaceae</taxon>
        <taxon>Shewanella</taxon>
    </lineage>
</organism>
<dbReference type="InterPro" id="IPR011282">
    <property type="entry name" value="2am3keto_CoA_ligase"/>
</dbReference>
<evidence type="ECO:0000256" key="3">
    <source>
        <dbReference type="ARBA" id="ARBA00022898"/>
    </source>
</evidence>
<keyword evidence="3 5" id="KW-0663">Pyridoxal phosphate</keyword>
<feature type="binding site" description="in other chain" evidence="5">
    <location>
        <position position="185"/>
    </location>
    <ligand>
        <name>pyridoxal 5'-phosphate</name>
        <dbReference type="ChEBI" id="CHEBI:597326"/>
        <note>ligand shared between dimeric partners</note>
    </ligand>
</feature>
<accession>A0ABU9V065</accession>
<feature type="binding site" evidence="5">
    <location>
        <position position="136"/>
    </location>
    <ligand>
        <name>substrate</name>
    </ligand>
</feature>
<keyword evidence="8" id="KW-1185">Reference proteome</keyword>
<evidence type="ECO:0000256" key="2">
    <source>
        <dbReference type="ARBA" id="ARBA00022679"/>
    </source>
</evidence>
<dbReference type="SUPFAM" id="SSF53383">
    <property type="entry name" value="PLP-dependent transferases"/>
    <property type="match status" value="1"/>
</dbReference>